<accession>A0A9Q0YFK9</accession>
<evidence type="ECO:0000259" key="8">
    <source>
        <dbReference type="PROSITE" id="PS50261"/>
    </source>
</evidence>
<proteinExistence type="predicted"/>
<evidence type="ECO:0000256" key="3">
    <source>
        <dbReference type="ARBA" id="ARBA00022989"/>
    </source>
</evidence>
<evidence type="ECO:0000256" key="1">
    <source>
        <dbReference type="ARBA" id="ARBA00004141"/>
    </source>
</evidence>
<evidence type="ECO:0000256" key="6">
    <source>
        <dbReference type="SAM" id="Phobius"/>
    </source>
</evidence>
<reference evidence="10" key="1">
    <citation type="submission" date="2021-10" db="EMBL/GenBank/DDBJ databases">
        <title>Tropical sea cucumber genome reveals ecological adaptation and Cuvierian tubules defense mechanism.</title>
        <authorList>
            <person name="Chen T."/>
        </authorList>
    </citation>
    <scope>NUCLEOTIDE SEQUENCE</scope>
    <source>
        <strain evidence="10">Nanhai2018</strain>
        <tissue evidence="10">Muscle</tissue>
    </source>
</reference>
<dbReference type="GO" id="GO:0016020">
    <property type="term" value="C:membrane"/>
    <property type="evidence" value="ECO:0007669"/>
    <property type="project" value="UniProtKB-SubCell"/>
</dbReference>
<keyword evidence="4 6" id="KW-0472">Membrane</keyword>
<feature type="transmembrane region" description="Helical" evidence="6">
    <location>
        <begin position="630"/>
        <end position="651"/>
    </location>
</feature>
<keyword evidence="2 6" id="KW-0812">Transmembrane</keyword>
<comment type="subcellular location">
    <subcellularLocation>
        <location evidence="1">Membrane</location>
        <topology evidence="1">Multi-pass membrane protein</topology>
    </subcellularLocation>
</comment>
<dbReference type="AlphaFoldDB" id="A0A9Q0YFK9"/>
<sequence>MNVQKEIIIVSIVAILLPSTGQNVESYTATTITMENTSPGGSFKSGVTICKAYQCTGKEHCTVVAHDSFVCSCDKKCALYRDCCWTTDGNCGDRTKVNFNVTADSSGESCTYTHITALYTGLELRVPPVGYFMVATCPLSYPESDVKDHCHEELPLFSKRDYPFDEYINHVPVFDYKNKRTFKNAYCARCNDVAYKDMRFWQFITACDSSMLTSECDDVLFKPRPQYYDNATMLRKCVISDIDNCSSSSPYYNLCMSYSAVTTFNGITFRNPHCALCYDPSLSFPDEEICPYEAGQNDMIQIFSNTIPHVIPFDFSVFEETNVLSKDVKCSRGLFYNSSSMLCDFVSSSKVINLADCLCNSRSEITLKLTFNFSDSLNWQSARMMKSLKDATIRHFSTLSSNINYVEQQDGNILLRFRLQNSCFGTFEEFREAGDRFLQHLTETHGLGIELYDVTVNCSSCSPSASCQKIKRFKHSDVVLFTHDDMTSAKIKRLNRVYSDIAWDIRLQGVCINLTGICDRNITVKICDWLEERPLCPFLVLPNDSFSLEENENGTTQLLSDEIQGAIPLLDYVILSNGNACVCFRRLKERRDLIILILFYVFTSLSLLTLLLTFGTYCTFRNLRNLPGKITMNFVVSLFFAQVILLTSLLPTVNYTACHVIGILAHYLWLSTFLWMSIIAYDVSRTFAMELSSALSHMTNHTRKALVYLFIGWGIPCAYVAVCVLIQQMHIHNLEFAYFDADDKCWLSPDRANFILFGIPAILCLCFNYITFIFTVRGLHRAKISANKLKGQRCSQKVIKEELFLFLKVTV</sequence>
<dbReference type="Gene3D" id="1.20.1070.10">
    <property type="entry name" value="Rhodopsin 7-helix transmembrane proteins"/>
    <property type="match status" value="1"/>
</dbReference>
<dbReference type="PRINTS" id="PR00249">
    <property type="entry name" value="GPCRSECRETIN"/>
</dbReference>
<evidence type="ECO:0000313" key="10">
    <source>
        <dbReference type="EMBL" id="KAJ8021009.1"/>
    </source>
</evidence>
<dbReference type="GO" id="GO:0004930">
    <property type="term" value="F:G protein-coupled receptor activity"/>
    <property type="evidence" value="ECO:0007669"/>
    <property type="project" value="InterPro"/>
</dbReference>
<feature type="transmembrane region" description="Helical" evidence="6">
    <location>
        <begin position="663"/>
        <end position="684"/>
    </location>
</feature>
<evidence type="ECO:0000256" key="5">
    <source>
        <dbReference type="ARBA" id="ARBA00023157"/>
    </source>
</evidence>
<dbReference type="SUPFAM" id="SSF81321">
    <property type="entry name" value="Family A G protein-coupled receptor-like"/>
    <property type="match status" value="1"/>
</dbReference>
<dbReference type="InterPro" id="IPR001212">
    <property type="entry name" value="Somatomedin_B_dom"/>
</dbReference>
<dbReference type="EMBL" id="JAIZAY010000022">
    <property type="protein sequence ID" value="KAJ8021009.1"/>
    <property type="molecule type" value="Genomic_DNA"/>
</dbReference>
<protein>
    <submittedName>
        <fullName evidence="10">Adhesion G protein-coupled receptor L3</fullName>
    </submittedName>
</protein>
<dbReference type="PROSITE" id="PS50261">
    <property type="entry name" value="G_PROTEIN_RECEP_F2_4"/>
    <property type="match status" value="1"/>
</dbReference>
<name>A0A9Q0YFK9_HOLLE</name>
<keyword evidence="7" id="KW-0732">Signal</keyword>
<keyword evidence="11" id="KW-1185">Reference proteome</keyword>
<dbReference type="Pfam" id="PF00002">
    <property type="entry name" value="7tm_2"/>
    <property type="match status" value="1"/>
</dbReference>
<dbReference type="InterPro" id="IPR053231">
    <property type="entry name" value="GPCR_LN-TM7"/>
</dbReference>
<feature type="transmembrane region" description="Helical" evidence="6">
    <location>
        <begin position="754"/>
        <end position="776"/>
    </location>
</feature>
<dbReference type="PANTHER" id="PTHR45902:SF1">
    <property type="entry name" value="LATROPHILIN RECEPTOR-LIKE PROTEIN A"/>
    <property type="match status" value="1"/>
</dbReference>
<evidence type="ECO:0000313" key="11">
    <source>
        <dbReference type="Proteomes" id="UP001152320"/>
    </source>
</evidence>
<gene>
    <name evidence="10" type="ORF">HOLleu_40759</name>
</gene>
<feature type="signal peptide" evidence="7">
    <location>
        <begin position="1"/>
        <end position="21"/>
    </location>
</feature>
<evidence type="ECO:0000256" key="7">
    <source>
        <dbReference type="SAM" id="SignalP"/>
    </source>
</evidence>
<dbReference type="PROSITE" id="PS50958">
    <property type="entry name" value="SMB_2"/>
    <property type="match status" value="1"/>
</dbReference>
<dbReference type="Proteomes" id="UP001152320">
    <property type="component" value="Chromosome 22"/>
</dbReference>
<organism evidence="10 11">
    <name type="scientific">Holothuria leucospilota</name>
    <name type="common">Black long sea cucumber</name>
    <name type="synonym">Mertensiothuria leucospilota</name>
    <dbReference type="NCBI Taxonomy" id="206669"/>
    <lineage>
        <taxon>Eukaryota</taxon>
        <taxon>Metazoa</taxon>
        <taxon>Echinodermata</taxon>
        <taxon>Eleutherozoa</taxon>
        <taxon>Echinozoa</taxon>
        <taxon>Holothuroidea</taxon>
        <taxon>Aspidochirotacea</taxon>
        <taxon>Aspidochirotida</taxon>
        <taxon>Holothuriidae</taxon>
        <taxon>Holothuria</taxon>
    </lineage>
</organism>
<feature type="domain" description="G-protein coupled receptors family 2 profile 2" evidence="8">
    <location>
        <begin position="595"/>
        <end position="811"/>
    </location>
</feature>
<dbReference type="PANTHER" id="PTHR45902">
    <property type="entry name" value="LATROPHILIN RECEPTOR-LIKE PROTEIN A"/>
    <property type="match status" value="1"/>
</dbReference>
<keyword evidence="10" id="KW-0675">Receptor</keyword>
<feature type="chain" id="PRO_5040507044" evidence="7">
    <location>
        <begin position="22"/>
        <end position="811"/>
    </location>
</feature>
<feature type="transmembrane region" description="Helical" evidence="6">
    <location>
        <begin position="705"/>
        <end position="727"/>
    </location>
</feature>
<comment type="caution">
    <text evidence="10">The sequence shown here is derived from an EMBL/GenBank/DDBJ whole genome shotgun (WGS) entry which is preliminary data.</text>
</comment>
<keyword evidence="3 6" id="KW-1133">Transmembrane helix</keyword>
<evidence type="ECO:0000256" key="2">
    <source>
        <dbReference type="ARBA" id="ARBA00022692"/>
    </source>
</evidence>
<feature type="domain" description="SMB" evidence="9">
    <location>
        <begin position="51"/>
        <end position="95"/>
    </location>
</feature>
<evidence type="ECO:0000259" key="9">
    <source>
        <dbReference type="PROSITE" id="PS50958"/>
    </source>
</evidence>
<feature type="transmembrane region" description="Helical" evidence="6">
    <location>
        <begin position="593"/>
        <end position="618"/>
    </location>
</feature>
<dbReference type="OrthoDB" id="6134459at2759"/>
<keyword evidence="5" id="KW-1015">Disulfide bond</keyword>
<dbReference type="InterPro" id="IPR017981">
    <property type="entry name" value="GPCR_2-like_7TM"/>
</dbReference>
<dbReference type="InterPro" id="IPR000832">
    <property type="entry name" value="GPCR_2_secretin-like"/>
</dbReference>
<evidence type="ECO:0000256" key="4">
    <source>
        <dbReference type="ARBA" id="ARBA00023136"/>
    </source>
</evidence>
<dbReference type="GO" id="GO:0007166">
    <property type="term" value="P:cell surface receptor signaling pathway"/>
    <property type="evidence" value="ECO:0007669"/>
    <property type="project" value="InterPro"/>
</dbReference>